<proteinExistence type="predicted"/>
<evidence type="ECO:0000313" key="2">
    <source>
        <dbReference type="Proteomes" id="UP001156140"/>
    </source>
</evidence>
<dbReference type="AlphaFoldDB" id="A0AA41UEZ4"/>
<dbReference type="GO" id="GO:0016788">
    <property type="term" value="F:hydrolase activity, acting on ester bonds"/>
    <property type="evidence" value="ECO:0007669"/>
    <property type="project" value="UniProtKB-ARBA"/>
</dbReference>
<dbReference type="Gene3D" id="3.40.50.1110">
    <property type="entry name" value="SGNH hydrolase"/>
    <property type="match status" value="1"/>
</dbReference>
<dbReference type="Pfam" id="PF04311">
    <property type="entry name" value="DUF459"/>
    <property type="match status" value="1"/>
</dbReference>
<dbReference type="InterPro" id="IPR007407">
    <property type="entry name" value="DUF459"/>
</dbReference>
<reference evidence="1" key="1">
    <citation type="submission" date="2022-03" db="EMBL/GenBank/DDBJ databases">
        <title>The complete genome sequence of a Methyloterrigena soli.</title>
        <authorList>
            <person name="Zi Z."/>
        </authorList>
    </citation>
    <scope>NUCLEOTIDE SEQUENCE</scope>
    <source>
        <strain evidence="1">M48</strain>
    </source>
</reference>
<dbReference type="EMBL" id="JALAZD010000003">
    <property type="protein sequence ID" value="MCI0128999.1"/>
    <property type="molecule type" value="Genomic_DNA"/>
</dbReference>
<evidence type="ECO:0000313" key="1">
    <source>
        <dbReference type="EMBL" id="MCI0128999.1"/>
    </source>
</evidence>
<dbReference type="Proteomes" id="UP001156140">
    <property type="component" value="Unassembled WGS sequence"/>
</dbReference>
<protein>
    <submittedName>
        <fullName evidence="1">DUF459 domain-containing protein</fullName>
    </submittedName>
</protein>
<dbReference type="RefSeq" id="WP_203062912.1">
    <property type="nucleotide sequence ID" value="NZ_CP068983.1"/>
</dbReference>
<keyword evidence="2" id="KW-1185">Reference proteome</keyword>
<organism evidence="1 2">
    <name type="scientific">Paradevosia shaoguanensis</name>
    <dbReference type="NCBI Taxonomy" id="1335043"/>
    <lineage>
        <taxon>Bacteria</taxon>
        <taxon>Pseudomonadati</taxon>
        <taxon>Pseudomonadota</taxon>
        <taxon>Alphaproteobacteria</taxon>
        <taxon>Hyphomicrobiales</taxon>
        <taxon>Devosiaceae</taxon>
        <taxon>Paradevosia</taxon>
    </lineage>
</organism>
<comment type="caution">
    <text evidence="1">The sequence shown here is derived from an EMBL/GenBank/DDBJ whole genome shotgun (WGS) entry which is preliminary data.</text>
</comment>
<name>A0AA41UEZ4_9HYPH</name>
<accession>A0AA41UEZ4</accession>
<dbReference type="InterPro" id="IPR036514">
    <property type="entry name" value="SGNH_hydro_sf"/>
</dbReference>
<sequence length="396" mass="42983">MNRKSIKLWIVGLIIAALVLTDLAPMFVQAQEAAPSIQVAQQQQPRQRRTLMDMLFGPKQQPQVVQQAPVEQPRRKAPVAAAPAAPAKPVVEKAANATRLMVFGDSLGIDLGKALERFYSEDPNLVVINKSKASTGFVRHDYYDWNKVISDEIAANSFDLAVVFLGINDMQVLDEDGQSFTPLTEDWNKHYTARLNDVLSQLRAANKPVVWIGLPPVADASFSSDLSQITSLQRMASFSGGAEFLDIYEKFADENGQFASFGPNLKGENVRMRKDDGIHFSTAGSDKLAFYLSQAIRAFYRGGGVSIAVADPLVGTDAQPMLRPPYQGLGQIRLLEVAGAVIPLSKTPPRATDLITASTAPAAKPIDLEALMQAPIGRVDAFGVGIAPQDPDEEQP</sequence>
<gene>
    <name evidence="1" type="ORF">ML536_19375</name>
</gene>
<dbReference type="SUPFAM" id="SSF52266">
    <property type="entry name" value="SGNH hydrolase"/>
    <property type="match status" value="1"/>
</dbReference>